<dbReference type="SUPFAM" id="SSF50156">
    <property type="entry name" value="PDZ domain-like"/>
    <property type="match status" value="1"/>
</dbReference>
<dbReference type="SUPFAM" id="SSF159501">
    <property type="entry name" value="EreA/ChaN-like"/>
    <property type="match status" value="1"/>
</dbReference>
<evidence type="ECO:0000313" key="5">
    <source>
        <dbReference type="Proteomes" id="UP000539642"/>
    </source>
</evidence>
<feature type="binding site" evidence="2">
    <location>
        <position position="279"/>
    </location>
    <ligand>
        <name>Zn(2+)</name>
        <dbReference type="ChEBI" id="CHEBI:29105"/>
        <note>catalytic</note>
    </ligand>
</feature>
<dbReference type="InterPro" id="IPR001478">
    <property type="entry name" value="PDZ"/>
</dbReference>
<evidence type="ECO:0000313" key="4">
    <source>
        <dbReference type="EMBL" id="MBB5348477.1"/>
    </source>
</evidence>
<comment type="caution">
    <text evidence="4">The sequence shown here is derived from an EMBL/GenBank/DDBJ whole genome shotgun (WGS) entry which is preliminary data.</text>
</comment>
<evidence type="ECO:0000256" key="2">
    <source>
        <dbReference type="PIRSR" id="PIRSR634015-3"/>
    </source>
</evidence>
<comment type="cofactor">
    <cofactor evidence="2">
        <name>Zn(2+)</name>
        <dbReference type="ChEBI" id="CHEBI:29105"/>
    </cofactor>
    <text evidence="2">Binds 1 zinc ion per subunit.</text>
</comment>
<dbReference type="GO" id="GO:0008270">
    <property type="term" value="F:zinc ion binding"/>
    <property type="evidence" value="ECO:0007669"/>
    <property type="project" value="InterPro"/>
</dbReference>
<dbReference type="EMBL" id="JACHEO010000012">
    <property type="protein sequence ID" value="MBB5348477.1"/>
    <property type="molecule type" value="Genomic_DNA"/>
</dbReference>
<organism evidence="4 5">
    <name type="scientific">Desulfoprunum benzoelyticum</name>
    <dbReference type="NCBI Taxonomy" id="1506996"/>
    <lineage>
        <taxon>Bacteria</taxon>
        <taxon>Pseudomonadati</taxon>
        <taxon>Thermodesulfobacteriota</taxon>
        <taxon>Desulfobulbia</taxon>
        <taxon>Desulfobulbales</taxon>
        <taxon>Desulfobulbaceae</taxon>
        <taxon>Desulfoprunum</taxon>
    </lineage>
</organism>
<accession>A0A840UQI1</accession>
<evidence type="ECO:0000256" key="1">
    <source>
        <dbReference type="PIRSR" id="PIRSR634015-1"/>
    </source>
</evidence>
<keyword evidence="2" id="KW-0479">Metal-binding</keyword>
<dbReference type="SUPFAM" id="SSF55486">
    <property type="entry name" value="Metalloproteases ('zincins'), catalytic domain"/>
    <property type="match status" value="1"/>
</dbReference>
<dbReference type="InterPro" id="IPR007314">
    <property type="entry name" value="Cofac_haem-bd_dom"/>
</dbReference>
<protein>
    <submittedName>
        <fullName evidence="4">Putative iron-regulated protein</fullName>
    </submittedName>
</protein>
<name>A0A840UQI1_9BACT</name>
<dbReference type="Pfam" id="PF04187">
    <property type="entry name" value="Cofac_haem_bdg"/>
    <property type="match status" value="1"/>
</dbReference>
<dbReference type="Proteomes" id="UP000539642">
    <property type="component" value="Unassembled WGS sequence"/>
</dbReference>
<dbReference type="Gene3D" id="3.40.50.11550">
    <property type="match status" value="2"/>
</dbReference>
<dbReference type="InterPro" id="IPR036034">
    <property type="entry name" value="PDZ_sf"/>
</dbReference>
<feature type="binding site" evidence="2">
    <location>
        <position position="297"/>
    </location>
    <ligand>
        <name>Zn(2+)</name>
        <dbReference type="ChEBI" id="CHEBI:29105"/>
        <note>catalytic</note>
    </ligand>
</feature>
<dbReference type="InterPro" id="IPR034015">
    <property type="entry name" value="M1_LTA4H"/>
</dbReference>
<sequence length="1021" mass="111298">MPSSLSFLALVLILLVELLHGSNLPAATENPPGAYDLAVSFSPSTRSLTATARITLPPATGLALELGDLAISGMLLRRADGSEVVPVAGPRGRLQLVEEKELRELYISYRRQVDGTGDDLINPDGIVLLGLWHPLPDREMRFSLRAKLPPGFIAVTESDRFPLATEGDATIAVFSQPRRNLHFVAAPYAAASREVRPGLQVHTLFFPEERELAPSYLESAAGYLQRYERQIGPFPYNHYVIVANRLPTGLGLPTFTLMGRQVLRLPFIRQTSLGHEILHSWFGNSVEVAATGGNWCEGLTTYLADHAYRADRGEAAADRKERIVTYLNHVNDNNVIPLAAFASADHRQPQAEAVRAVGYNRGALLFAELEARLGPEVFTRAIRHFYARHRGTTAGWNDLRQAFSATAGQDLAAFFTERLERTDIPDLAVEEIDIRQTASGPHLSFRLRQKTERPYSLQVPVVVTTAGGTSRFSVTAAGGDTSVSLTTDGWPLQFSIDPEYTFLRRLHPAEGPPVWSQFLGAEKKLAILQSEAVRAVYQPLLAALADDSWIVKPADEVKVGELQDGAVLFLGLDHPLSRSLFARPDLAAAGFSLDVRRNPLNSGQPAVLITSADREETAATAPKLRHYGRYSRLHFTGGRNDLQQIAAADAGMTFVLDRLPAGAATAELQPFADIIARLAANRVVFVGETHTSMADHHLQLRIIEALHRLQPDLAIGLEMFPTSSQPALDAYSSGDKSMDERSFLKASRYFQVWNQDYRLYRDIITFARSRGIPLVGLNLDKEVTSTVFKTGSTAALPEAAGNSLPVDRDLSLPGYAERLAVIHDMHQTAGHGDGSLSGFIQAQALWDEAMAEHIAEYLTRHPGRRMVVLAGTQHTRKDTGIPPRLARRLQLDQATVAALPANTADLATTVDFVFATEPVVLPDQAMIGVVLQSQTLDGRPALKVGGFTATSKADEAGLRKDDIVRAIDGLAIAEMDDVRIALLDTGIGGRIAVDVERPGPGGTMERLQLTIELVAPAGHPR</sequence>
<feature type="active site" description="Proton donor" evidence="1">
    <location>
        <position position="359"/>
    </location>
</feature>
<dbReference type="InterPro" id="IPR027268">
    <property type="entry name" value="Peptidase_M4/M1_CTD_sf"/>
</dbReference>
<proteinExistence type="predicted"/>
<reference evidence="4 5" key="1">
    <citation type="submission" date="2020-08" db="EMBL/GenBank/DDBJ databases">
        <title>Genomic Encyclopedia of Type Strains, Phase IV (KMG-IV): sequencing the most valuable type-strain genomes for metagenomic binning, comparative biology and taxonomic classification.</title>
        <authorList>
            <person name="Goeker M."/>
        </authorList>
    </citation>
    <scope>NUCLEOTIDE SEQUENCE [LARGE SCALE GENOMIC DNA]</scope>
    <source>
        <strain evidence="4 5">DSM 28570</strain>
    </source>
</reference>
<dbReference type="GO" id="GO:0008237">
    <property type="term" value="F:metallopeptidase activity"/>
    <property type="evidence" value="ECO:0007669"/>
    <property type="project" value="InterPro"/>
</dbReference>
<gene>
    <name evidence="4" type="ORF">HNQ81_002213</name>
</gene>
<feature type="binding site" evidence="2">
    <location>
        <position position="275"/>
    </location>
    <ligand>
        <name>Zn(2+)</name>
        <dbReference type="ChEBI" id="CHEBI:29105"/>
        <note>catalytic</note>
    </ligand>
</feature>
<dbReference type="SMART" id="SM00228">
    <property type="entry name" value="PDZ"/>
    <property type="match status" value="1"/>
</dbReference>
<keyword evidence="2" id="KW-0862">Zinc</keyword>
<feature type="domain" description="PDZ" evidence="3">
    <location>
        <begin position="925"/>
        <end position="999"/>
    </location>
</feature>
<dbReference type="AlphaFoldDB" id="A0A840UQI1"/>
<dbReference type="CDD" id="cd14727">
    <property type="entry name" value="ChanN-like"/>
    <property type="match status" value="1"/>
</dbReference>
<evidence type="ECO:0000259" key="3">
    <source>
        <dbReference type="SMART" id="SM00228"/>
    </source>
</evidence>
<keyword evidence="5" id="KW-1185">Reference proteome</keyword>
<dbReference type="Gene3D" id="2.30.42.10">
    <property type="match status" value="1"/>
</dbReference>
<feature type="active site" description="Proton acceptor" evidence="1">
    <location>
        <position position="276"/>
    </location>
</feature>
<dbReference type="Gene3D" id="1.10.390.10">
    <property type="entry name" value="Neutral Protease Domain 2"/>
    <property type="match status" value="1"/>
</dbReference>
<dbReference type="RefSeq" id="WP_183351254.1">
    <property type="nucleotide sequence ID" value="NZ_JACHEO010000012.1"/>
</dbReference>
<dbReference type="Pfam" id="PF01433">
    <property type="entry name" value="Peptidase_M1"/>
    <property type="match status" value="1"/>
</dbReference>
<dbReference type="PANTHER" id="PTHR45726">
    <property type="entry name" value="LEUKOTRIENE A-4 HYDROLASE"/>
    <property type="match status" value="1"/>
</dbReference>
<dbReference type="PANTHER" id="PTHR45726:SF3">
    <property type="entry name" value="LEUKOTRIENE A-4 HYDROLASE"/>
    <property type="match status" value="1"/>
</dbReference>
<dbReference type="InterPro" id="IPR014782">
    <property type="entry name" value="Peptidase_M1_dom"/>
</dbReference>